<comment type="caution">
    <text evidence="1">The sequence shown here is derived from an EMBL/GenBank/DDBJ whole genome shotgun (WGS) entry which is preliminary data.</text>
</comment>
<organism evidence="1 2">
    <name type="scientific">Paralvinella palmiformis</name>
    <dbReference type="NCBI Taxonomy" id="53620"/>
    <lineage>
        <taxon>Eukaryota</taxon>
        <taxon>Metazoa</taxon>
        <taxon>Spiralia</taxon>
        <taxon>Lophotrochozoa</taxon>
        <taxon>Annelida</taxon>
        <taxon>Polychaeta</taxon>
        <taxon>Sedentaria</taxon>
        <taxon>Canalipalpata</taxon>
        <taxon>Terebellida</taxon>
        <taxon>Terebelliformia</taxon>
        <taxon>Alvinellidae</taxon>
        <taxon>Paralvinella</taxon>
    </lineage>
</organism>
<protein>
    <submittedName>
        <fullName evidence="1">Uncharacterized protein</fullName>
    </submittedName>
</protein>
<dbReference type="EMBL" id="JAODUP010002247">
    <property type="protein sequence ID" value="KAK2138892.1"/>
    <property type="molecule type" value="Genomic_DNA"/>
</dbReference>
<dbReference type="Proteomes" id="UP001208570">
    <property type="component" value="Unassembled WGS sequence"/>
</dbReference>
<dbReference type="AlphaFoldDB" id="A0AAD9MKR6"/>
<keyword evidence="2" id="KW-1185">Reference proteome</keyword>
<evidence type="ECO:0000313" key="2">
    <source>
        <dbReference type="Proteomes" id="UP001208570"/>
    </source>
</evidence>
<gene>
    <name evidence="1" type="ORF">LSH36_2245g00004</name>
</gene>
<accession>A0AAD9MKR6</accession>
<evidence type="ECO:0000313" key="1">
    <source>
        <dbReference type="EMBL" id="KAK2138892.1"/>
    </source>
</evidence>
<name>A0AAD9MKR6_9ANNE</name>
<proteinExistence type="predicted"/>
<sequence length="402" mass="45035">MFDCCTKCVDKYRDLFGDVIEGISDLLSVIDQYQIGITTEAKKQIISKIPGGAADKDGMQLVMRITQSLQTLSKTLAGFGKEASSFRTNLNGLINKIQVKHGQAVELWSSGKAKMHRYYTKDSFGSSLLCCVKADRKTMRRNMLSCTPTEPDTINIELGDGKAIVGNTVTLSSLNGKVLKKHEAPIIILIPFEPPEKNRRREVVLMTRISPNDPYEEEKTCMKFTRDDLSSLMVVPVIRPVVYREVIDSKGGIIKPPTDDTVNIQIPAGAVQDKATIRIQMAKLTMKIEDSVQEDSTVRAMVCSEEGWKSETFERSLTTLGSFKMDLKPEAKRPSSAFRGNHVKMHPGIMRLVRELEQIFKTAVESKIGNVIQWFSTQRKAVFLIFKIDETQQPACNGGHRR</sequence>
<reference evidence="1" key="1">
    <citation type="journal article" date="2023" name="Mol. Biol. Evol.">
        <title>Third-Generation Sequencing Reveals the Adaptive Role of the Epigenome in Three Deep-Sea Polychaetes.</title>
        <authorList>
            <person name="Perez M."/>
            <person name="Aroh O."/>
            <person name="Sun Y."/>
            <person name="Lan Y."/>
            <person name="Juniper S.K."/>
            <person name="Young C.R."/>
            <person name="Angers B."/>
            <person name="Qian P.Y."/>
        </authorList>
    </citation>
    <scope>NUCLEOTIDE SEQUENCE</scope>
    <source>
        <strain evidence="1">P08H-3</strain>
    </source>
</reference>